<gene>
    <name evidence="9" type="primary">tetR</name>
    <name evidence="9" type="ORF">CI1B_11740</name>
</gene>
<dbReference type="InterPro" id="IPR004111">
    <property type="entry name" value="Repressor_TetR_C"/>
</dbReference>
<keyword evidence="2" id="KW-0678">Repressor</keyword>
<dbReference type="InterPro" id="IPR003012">
    <property type="entry name" value="Tet_transcr_reg_TetR"/>
</dbReference>
<feature type="domain" description="HTH tetR-type" evidence="8">
    <location>
        <begin position="26"/>
        <end position="86"/>
    </location>
</feature>
<evidence type="ECO:0000256" key="6">
    <source>
        <dbReference type="PROSITE-ProRule" id="PRU00335"/>
    </source>
</evidence>
<dbReference type="GO" id="GO:0045892">
    <property type="term" value="P:negative regulation of DNA-templated transcription"/>
    <property type="evidence" value="ECO:0007669"/>
    <property type="project" value="InterPro"/>
</dbReference>
<dbReference type="Proteomes" id="UP000328092">
    <property type="component" value="Unassembled WGS sequence"/>
</dbReference>
<dbReference type="PRINTS" id="PR00400">
    <property type="entry name" value="TETREPRESSOR"/>
</dbReference>
<dbReference type="PROSITE" id="PS50977">
    <property type="entry name" value="HTH_TETR_2"/>
    <property type="match status" value="1"/>
</dbReference>
<evidence type="ECO:0000313" key="9">
    <source>
        <dbReference type="EMBL" id="VIO66062.1"/>
    </source>
</evidence>
<dbReference type="SUPFAM" id="SSF46689">
    <property type="entry name" value="Homeodomain-like"/>
    <property type="match status" value="1"/>
</dbReference>
<dbReference type="PANTHER" id="PTHR30055:SF151">
    <property type="entry name" value="TRANSCRIPTIONAL REGULATORY PROTEIN"/>
    <property type="match status" value="1"/>
</dbReference>
<keyword evidence="4 6" id="KW-0238">DNA-binding</keyword>
<dbReference type="GO" id="GO:0000976">
    <property type="term" value="F:transcription cis-regulatory region binding"/>
    <property type="evidence" value="ECO:0007669"/>
    <property type="project" value="TreeGrafter"/>
</dbReference>
<evidence type="ECO:0000256" key="5">
    <source>
        <dbReference type="ARBA" id="ARBA00023163"/>
    </source>
</evidence>
<keyword evidence="10" id="KW-1185">Reference proteome</keyword>
<sequence>MAKSKPTAGRPARPSRRKPKTRPASGLSRERIAAAAMALVDREGLAALSTRRLGSELGCEAMSIYHHFPGKTHLMDALVDLMLKAAEVPIIGEQGWLERLRRAAHGFRAMALKHPKFFPFFATHRLNTPAGVAFIDGIIGILRDAGFSDRDAATYFREIGYYLTGAALDETAGYARGPSAAEPVSGEMIAANFPHLAAAAPYFQPQHFQATFETGLEILLDGIWQAHRSRRRAP</sequence>
<dbReference type="Pfam" id="PF00440">
    <property type="entry name" value="TetR_N"/>
    <property type="match status" value="1"/>
</dbReference>
<evidence type="ECO:0000256" key="7">
    <source>
        <dbReference type="SAM" id="MobiDB-lite"/>
    </source>
</evidence>
<comment type="function">
    <text evidence="1">TetR is the repressor of the tetracycline resistance element; its N-terminal region forms a helix-turn-helix structure and binds DNA. Binding of tetracycline to TetR reduces the repressor affinity for the tetracycline resistance gene (tetA) promoter operator sites.</text>
</comment>
<dbReference type="AlphaFoldDB" id="A0A508ST99"/>
<reference evidence="9" key="1">
    <citation type="submission" date="2019-02" db="EMBL/GenBank/DDBJ databases">
        <authorList>
            <person name="Pothier F.J."/>
        </authorList>
    </citation>
    <scope>NUCLEOTIDE SEQUENCE</scope>
    <source>
        <strain evidence="9">CI-1B</strain>
    </source>
</reference>
<dbReference type="InterPro" id="IPR001647">
    <property type="entry name" value="HTH_TetR"/>
</dbReference>
<dbReference type="Gene3D" id="1.10.357.10">
    <property type="entry name" value="Tetracycline Repressor, domain 2"/>
    <property type="match status" value="1"/>
</dbReference>
<evidence type="ECO:0000259" key="8">
    <source>
        <dbReference type="PROSITE" id="PS50977"/>
    </source>
</evidence>
<feature type="region of interest" description="Disordered" evidence="7">
    <location>
        <begin position="1"/>
        <end position="27"/>
    </location>
</feature>
<keyword evidence="5" id="KW-0804">Transcription</keyword>
<evidence type="ECO:0000256" key="1">
    <source>
        <dbReference type="ARBA" id="ARBA00002856"/>
    </source>
</evidence>
<accession>A0A508ST99</accession>
<dbReference type="InterPro" id="IPR009057">
    <property type="entry name" value="Homeodomain-like_sf"/>
</dbReference>
<dbReference type="PANTHER" id="PTHR30055">
    <property type="entry name" value="HTH-TYPE TRANSCRIPTIONAL REGULATOR RUTR"/>
    <property type="match status" value="1"/>
</dbReference>
<dbReference type="InterPro" id="IPR036271">
    <property type="entry name" value="Tet_transcr_reg_TetR-rel_C_sf"/>
</dbReference>
<protein>
    <submittedName>
        <fullName evidence="9">Tetracycline repressor protein class A from transposon 1721</fullName>
    </submittedName>
</protein>
<dbReference type="GO" id="GO:0046677">
    <property type="term" value="P:response to antibiotic"/>
    <property type="evidence" value="ECO:0007669"/>
    <property type="project" value="InterPro"/>
</dbReference>
<evidence type="ECO:0000313" key="10">
    <source>
        <dbReference type="Proteomes" id="UP000328092"/>
    </source>
</evidence>
<proteinExistence type="predicted"/>
<dbReference type="EMBL" id="CAADFC020000004">
    <property type="protein sequence ID" value="VIO66062.1"/>
    <property type="molecule type" value="Genomic_DNA"/>
</dbReference>
<feature type="DNA-binding region" description="H-T-H motif" evidence="6">
    <location>
        <begin position="49"/>
        <end position="68"/>
    </location>
</feature>
<dbReference type="RefSeq" id="WP_139857792.1">
    <property type="nucleotide sequence ID" value="NZ_CAADFC020000004.1"/>
</dbReference>
<comment type="caution">
    <text evidence="9">The sequence shown here is derived from an EMBL/GenBank/DDBJ whole genome shotgun (WGS) entry which is preliminary data.</text>
</comment>
<dbReference type="SUPFAM" id="SSF48498">
    <property type="entry name" value="Tetracyclin repressor-like, C-terminal domain"/>
    <property type="match status" value="1"/>
</dbReference>
<evidence type="ECO:0000256" key="4">
    <source>
        <dbReference type="ARBA" id="ARBA00023125"/>
    </source>
</evidence>
<dbReference type="OrthoDB" id="9809772at2"/>
<dbReference type="InterPro" id="IPR050109">
    <property type="entry name" value="HTH-type_TetR-like_transc_reg"/>
</dbReference>
<evidence type="ECO:0000256" key="3">
    <source>
        <dbReference type="ARBA" id="ARBA00023015"/>
    </source>
</evidence>
<keyword evidence="3" id="KW-0805">Transcription regulation</keyword>
<evidence type="ECO:0000256" key="2">
    <source>
        <dbReference type="ARBA" id="ARBA00022491"/>
    </source>
</evidence>
<dbReference type="GO" id="GO:0003700">
    <property type="term" value="F:DNA-binding transcription factor activity"/>
    <property type="evidence" value="ECO:0007669"/>
    <property type="project" value="TreeGrafter"/>
</dbReference>
<name>A0A508ST99_9BRAD</name>
<dbReference type="Pfam" id="PF02909">
    <property type="entry name" value="TetR_C_1"/>
    <property type="match status" value="1"/>
</dbReference>
<organism evidence="9 10">
    <name type="scientific">Bradyrhizobium ivorense</name>
    <dbReference type="NCBI Taxonomy" id="2511166"/>
    <lineage>
        <taxon>Bacteria</taxon>
        <taxon>Pseudomonadati</taxon>
        <taxon>Pseudomonadota</taxon>
        <taxon>Alphaproteobacteria</taxon>
        <taxon>Hyphomicrobiales</taxon>
        <taxon>Nitrobacteraceae</taxon>
        <taxon>Bradyrhizobium</taxon>
    </lineage>
</organism>
<dbReference type="Gene3D" id="1.10.10.60">
    <property type="entry name" value="Homeodomain-like"/>
    <property type="match status" value="1"/>
</dbReference>